<accession>A0ABU7LCP3</accession>
<keyword evidence="3" id="KW-1185">Reference proteome</keyword>
<organism evidence="2 3">
    <name type="scientific">Rhodococcus artemisiae</name>
    <dbReference type="NCBI Taxonomy" id="714159"/>
    <lineage>
        <taxon>Bacteria</taxon>
        <taxon>Bacillati</taxon>
        <taxon>Actinomycetota</taxon>
        <taxon>Actinomycetes</taxon>
        <taxon>Mycobacteriales</taxon>
        <taxon>Nocardiaceae</taxon>
        <taxon>Rhodococcus</taxon>
    </lineage>
</organism>
<gene>
    <name evidence="2" type="ORF">Q7514_17510</name>
</gene>
<evidence type="ECO:0000313" key="3">
    <source>
        <dbReference type="Proteomes" id="UP001336020"/>
    </source>
</evidence>
<feature type="transmembrane region" description="Helical" evidence="1">
    <location>
        <begin position="7"/>
        <end position="29"/>
    </location>
</feature>
<dbReference type="Proteomes" id="UP001336020">
    <property type="component" value="Unassembled WGS sequence"/>
</dbReference>
<proteinExistence type="predicted"/>
<sequence>MKLNLFVAWSAFALALIGVITIAFTLVAAGSGHGGFALASGVAAAVAVVLAVGMVAGTVRRDHHRHIETPHLF</sequence>
<keyword evidence="1" id="KW-0812">Transmembrane</keyword>
<comment type="caution">
    <text evidence="2">The sequence shown here is derived from an EMBL/GenBank/DDBJ whole genome shotgun (WGS) entry which is preliminary data.</text>
</comment>
<dbReference type="RefSeq" id="WP_330134570.1">
    <property type="nucleotide sequence ID" value="NZ_JAUTXY010000008.1"/>
</dbReference>
<name>A0ABU7LCP3_9NOCA</name>
<protein>
    <submittedName>
        <fullName evidence="2">Uncharacterized protein</fullName>
    </submittedName>
</protein>
<keyword evidence="1" id="KW-1133">Transmembrane helix</keyword>
<reference evidence="2 3" key="1">
    <citation type="submission" date="2023-07" db="EMBL/GenBank/DDBJ databases">
        <authorList>
            <person name="Girao M."/>
            <person name="Carvalho M.F."/>
        </authorList>
    </citation>
    <scope>NUCLEOTIDE SEQUENCE [LARGE SCALE GENOMIC DNA]</scope>
    <source>
        <strain evidence="2 3">YIM65754</strain>
    </source>
</reference>
<evidence type="ECO:0000313" key="2">
    <source>
        <dbReference type="EMBL" id="MEE2059318.1"/>
    </source>
</evidence>
<feature type="transmembrane region" description="Helical" evidence="1">
    <location>
        <begin position="35"/>
        <end position="56"/>
    </location>
</feature>
<evidence type="ECO:0000256" key="1">
    <source>
        <dbReference type="SAM" id="Phobius"/>
    </source>
</evidence>
<dbReference type="EMBL" id="JAUTXY010000008">
    <property type="protein sequence ID" value="MEE2059318.1"/>
    <property type="molecule type" value="Genomic_DNA"/>
</dbReference>
<keyword evidence="1" id="KW-0472">Membrane</keyword>